<dbReference type="Proteomes" id="UP000785171">
    <property type="component" value="Unassembled WGS sequence"/>
</dbReference>
<dbReference type="EMBL" id="JPWV03000099">
    <property type="protein sequence ID" value="KAG2525074.1"/>
    <property type="molecule type" value="Genomic_DNA"/>
</dbReference>
<comment type="caution">
    <text evidence="6">The sequence shown here is derived from an EMBL/GenBank/DDBJ whole genome shotgun (WGS) entry which is preliminary data.</text>
</comment>
<dbReference type="GO" id="GO:0005886">
    <property type="term" value="C:plasma membrane"/>
    <property type="evidence" value="ECO:0007669"/>
    <property type="project" value="TreeGrafter"/>
</dbReference>
<evidence type="ECO:0000313" key="8">
    <source>
        <dbReference type="Proteomes" id="UP000285624"/>
    </source>
</evidence>
<dbReference type="Gene3D" id="1.10.287.70">
    <property type="match status" value="1"/>
</dbReference>
<dbReference type="SUPFAM" id="SSF81324">
    <property type="entry name" value="Voltage-gated potassium channels"/>
    <property type="match status" value="1"/>
</dbReference>
<dbReference type="PRINTS" id="PR00169">
    <property type="entry name" value="KCHANNEL"/>
</dbReference>
<keyword evidence="8" id="KW-1185">Reference proteome</keyword>
<name>A0A3R7FWU8_9STRA</name>
<dbReference type="PROSITE" id="PS00888">
    <property type="entry name" value="CNMP_BINDING_1"/>
    <property type="match status" value="1"/>
</dbReference>
<evidence type="ECO:0000259" key="3">
    <source>
        <dbReference type="PROSITE" id="PS50042"/>
    </source>
</evidence>
<reference evidence="8 9" key="2">
    <citation type="submission" date="2018-07" db="EMBL/GenBank/DDBJ databases">
        <title>Genome sequencing of oomycete isolates from Chile give support for New Zealand origin for Phytophthora kernoviae and make available the first Nothophytophthora sp. genome.</title>
        <authorList>
            <person name="Studholme D.J."/>
            <person name="Sanfuentes E."/>
            <person name="Panda P."/>
            <person name="Hill R."/>
            <person name="Sambles C."/>
            <person name="Grant M."/>
            <person name="Williams N.M."/>
            <person name="Mcdougal R.L."/>
        </authorList>
    </citation>
    <scope>NUCLEOTIDE SEQUENCE [LARGE SCALE GENOMIC DNA]</scope>
    <source>
        <strain evidence="6">Chile2</strain>
        <strain evidence="7">Chile4</strain>
    </source>
</reference>
<proteinExistence type="predicted"/>
<dbReference type="InterPro" id="IPR018490">
    <property type="entry name" value="cNMP-bd_dom_sf"/>
</dbReference>
<feature type="region of interest" description="Disordered" evidence="1">
    <location>
        <begin position="678"/>
        <end position="730"/>
    </location>
</feature>
<dbReference type="Pfam" id="PF07885">
    <property type="entry name" value="Ion_trans_2"/>
    <property type="match status" value="1"/>
</dbReference>
<dbReference type="Gene3D" id="2.60.120.10">
    <property type="entry name" value="Jelly Rolls"/>
    <property type="match status" value="1"/>
</dbReference>
<dbReference type="InterPro" id="IPR013099">
    <property type="entry name" value="K_chnl_dom"/>
</dbReference>
<dbReference type="GO" id="GO:0005249">
    <property type="term" value="F:voltage-gated potassium channel activity"/>
    <property type="evidence" value="ECO:0007669"/>
    <property type="project" value="TreeGrafter"/>
</dbReference>
<dbReference type="Proteomes" id="UP000285624">
    <property type="component" value="Unassembled WGS sequence"/>
</dbReference>
<dbReference type="InterPro" id="IPR018488">
    <property type="entry name" value="cNMP-bd_CS"/>
</dbReference>
<reference evidence="4" key="3">
    <citation type="submission" date="2020-06" db="EMBL/GenBank/DDBJ databases">
        <authorList>
            <person name="Studholme D.J."/>
        </authorList>
    </citation>
    <scope>NUCLEOTIDE SEQUENCE</scope>
    <source>
        <strain evidence="4">NZFS 2646</strain>
        <strain evidence="5">NZFS 3630</strain>
    </source>
</reference>
<organism evidence="6 9">
    <name type="scientific">Phytophthora kernoviae</name>
    <dbReference type="NCBI Taxonomy" id="325452"/>
    <lineage>
        <taxon>Eukaryota</taxon>
        <taxon>Sar</taxon>
        <taxon>Stramenopiles</taxon>
        <taxon>Oomycota</taxon>
        <taxon>Peronosporomycetes</taxon>
        <taxon>Peronosporales</taxon>
        <taxon>Peronosporaceae</taxon>
        <taxon>Phytophthora</taxon>
    </lineage>
</organism>
<evidence type="ECO:0000313" key="4">
    <source>
        <dbReference type="EMBL" id="KAG2525074.1"/>
    </source>
</evidence>
<keyword evidence="2" id="KW-0472">Membrane</keyword>
<keyword evidence="2" id="KW-1133">Transmembrane helix</keyword>
<accession>A0A3R7FWU8</accession>
<dbReference type="CDD" id="cd00038">
    <property type="entry name" value="CAP_ED"/>
    <property type="match status" value="1"/>
</dbReference>
<feature type="transmembrane region" description="Helical" evidence="2">
    <location>
        <begin position="30"/>
        <end position="50"/>
    </location>
</feature>
<keyword evidence="2" id="KW-0812">Transmembrane</keyword>
<sequence length="730" mass="82233">MAYFAHRSGGSEFKLLRRHVLHPHGRIRSIWDTVLLVLITWVLLVVPFELCFSMNDSIRRSILHLDLFVDAMFTLDIVLTFNTAVEDDGKLHFSFHSIFRQYTHGWLVPELLWTLPFYAIFESLDPEAYVSGDDELKTRYIAAFYWSMMTMTTVGYGDITVKTNTGRLFSLAAMIVGAGVFAYGITNVVSLFQQLYEDDTAYRRDMDQVNAFMQSRMLSRALRDKVRANTFHWRKAARGENKERDRAIVERMASLIRVKVADRFCEDMMPRKMPFLAGCSSEFIHDLYLRMRVQCYLPGEDIITQGDYGSDMYFLFVGHAQVLLGLTKVALFGPNSCFGEFSIANPRKPRLATIQALDFCETHCIDREQILRILMCHPTTVRSTRQLARLRSRKALTLIYESGAKSRTLLQGLAMVWRADGVQGILPTGVLAESLPFLQEFTSVTSGAPAVGRRSSSIVTPAGGMPHAQLQLNQLHPAQYADQAQLKQLHQLNASTGLHPGMSSAVTTSMGALSGMYHRLSLPPDMGANMSATPGLLAPVSPNRELRVRSAVSLMPPTLEDVPTVIDTPSALTKDAITVRNNDESIRTKPALTRRRSMASPTRIPPSAIPTLLTNAPDDDRMEKILTEIRNVASRQSVLEQQLKEILNNTHTTMHSSYPKLYPKLESLRPTLERLHSKVENGVTPEDSDRFDEQHWINDNAPPIGRQRSTRHIDRLPNPDGNTSRRKSVL</sequence>
<dbReference type="EMBL" id="MAYM02002139">
    <property type="protein sequence ID" value="RLN02838.1"/>
    <property type="molecule type" value="Genomic_DNA"/>
</dbReference>
<evidence type="ECO:0000313" key="5">
    <source>
        <dbReference type="EMBL" id="KAG2525466.1"/>
    </source>
</evidence>
<evidence type="ECO:0000313" key="9">
    <source>
        <dbReference type="Proteomes" id="UP000285883"/>
    </source>
</evidence>
<dbReference type="Pfam" id="PF00027">
    <property type="entry name" value="cNMP_binding"/>
    <property type="match status" value="1"/>
</dbReference>
<dbReference type="PROSITE" id="PS50042">
    <property type="entry name" value="CNMP_BINDING_3"/>
    <property type="match status" value="1"/>
</dbReference>
<evidence type="ECO:0000256" key="2">
    <source>
        <dbReference type="SAM" id="Phobius"/>
    </source>
</evidence>
<dbReference type="AlphaFoldDB" id="A0A3R7FWU8"/>
<dbReference type="GO" id="GO:0042391">
    <property type="term" value="P:regulation of membrane potential"/>
    <property type="evidence" value="ECO:0007669"/>
    <property type="project" value="TreeGrafter"/>
</dbReference>
<gene>
    <name evidence="6" type="ORF">BBI17_004955</name>
    <name evidence="7" type="ORF">BBO99_00004887</name>
    <name evidence="4" type="ORF">JM16_004714</name>
    <name evidence="5" type="ORF">JM18_003542</name>
</gene>
<evidence type="ECO:0000313" key="6">
    <source>
        <dbReference type="EMBL" id="RLN02838.1"/>
    </source>
</evidence>
<reference evidence="4" key="1">
    <citation type="journal article" date="2015" name="Genom Data">
        <title>Genome sequences of six Phytophthora species associated with forests in New Zealand.</title>
        <authorList>
            <person name="Studholme D.J."/>
            <person name="McDougal R.L."/>
            <person name="Sambles C."/>
            <person name="Hansen E."/>
            <person name="Hardy G."/>
            <person name="Grant M."/>
            <person name="Ganley R.J."/>
            <person name="Williams N.M."/>
        </authorList>
    </citation>
    <scope>NUCLEOTIDE SEQUENCE</scope>
    <source>
        <strain evidence="4">NZFS 2646</strain>
        <strain evidence="5">NZFS 3630</strain>
    </source>
</reference>
<dbReference type="PANTHER" id="PTHR10217">
    <property type="entry name" value="VOLTAGE AND LIGAND GATED POTASSIUM CHANNEL"/>
    <property type="match status" value="1"/>
</dbReference>
<protein>
    <recommendedName>
        <fullName evidence="3">Cyclic nucleotide-binding domain-containing protein</fullName>
    </recommendedName>
</protein>
<feature type="transmembrane region" description="Helical" evidence="2">
    <location>
        <begin position="168"/>
        <end position="185"/>
    </location>
</feature>
<dbReference type="InterPro" id="IPR000595">
    <property type="entry name" value="cNMP-bd_dom"/>
</dbReference>
<evidence type="ECO:0000313" key="7">
    <source>
        <dbReference type="EMBL" id="RLN79942.1"/>
    </source>
</evidence>
<dbReference type="InterPro" id="IPR014710">
    <property type="entry name" value="RmlC-like_jellyroll"/>
</dbReference>
<dbReference type="SUPFAM" id="SSF51206">
    <property type="entry name" value="cAMP-binding domain-like"/>
    <property type="match status" value="1"/>
</dbReference>
<feature type="domain" description="Cyclic nucleotide-binding" evidence="3">
    <location>
        <begin position="275"/>
        <end position="375"/>
    </location>
</feature>
<dbReference type="Proteomes" id="UP000792063">
    <property type="component" value="Unassembled WGS sequence"/>
</dbReference>
<dbReference type="Proteomes" id="UP000285883">
    <property type="component" value="Unassembled WGS sequence"/>
</dbReference>
<dbReference type="PANTHER" id="PTHR10217:SF435">
    <property type="entry name" value="POTASSIUM VOLTAGE-GATED CHANNEL PROTEIN EAG"/>
    <property type="match status" value="1"/>
</dbReference>
<dbReference type="EMBL" id="MBDN02000126">
    <property type="protein sequence ID" value="RLN79942.1"/>
    <property type="molecule type" value="Genomic_DNA"/>
</dbReference>
<dbReference type="InterPro" id="IPR050818">
    <property type="entry name" value="KCNH_animal-type"/>
</dbReference>
<dbReference type="EMBL" id="JPWU03000124">
    <property type="protein sequence ID" value="KAG2525466.1"/>
    <property type="molecule type" value="Genomic_DNA"/>
</dbReference>
<feature type="compositionally biased region" description="Basic and acidic residues" evidence="1">
    <location>
        <begin position="687"/>
        <end position="696"/>
    </location>
</feature>
<dbReference type="SMART" id="SM00100">
    <property type="entry name" value="cNMP"/>
    <property type="match status" value="1"/>
</dbReference>
<evidence type="ECO:0000256" key="1">
    <source>
        <dbReference type="SAM" id="MobiDB-lite"/>
    </source>
</evidence>